<dbReference type="InterPro" id="IPR002477">
    <property type="entry name" value="Peptidoglycan-bd-like"/>
</dbReference>
<dbReference type="SUPFAM" id="SSF47090">
    <property type="entry name" value="PGBD-like"/>
    <property type="match status" value="1"/>
</dbReference>
<evidence type="ECO:0000313" key="2">
    <source>
        <dbReference type="EMBL" id="KEP24801.1"/>
    </source>
</evidence>
<feature type="non-terminal residue" evidence="2">
    <location>
        <position position="1"/>
    </location>
</feature>
<dbReference type="Proteomes" id="UP000028091">
    <property type="component" value="Unassembled WGS sequence"/>
</dbReference>
<feature type="domain" description="Peptidoglycan binding-like" evidence="1">
    <location>
        <begin position="1"/>
        <end position="24"/>
    </location>
</feature>
<evidence type="ECO:0000313" key="3">
    <source>
        <dbReference type="Proteomes" id="UP000028091"/>
    </source>
</evidence>
<protein>
    <submittedName>
        <fullName evidence="2">N-acetylmuramoyl-L-alanine amidase</fullName>
    </submittedName>
</protein>
<dbReference type="RefSeq" id="WP_034325202.1">
    <property type="nucleotide sequence ID" value="NZ_JOTP01000051.1"/>
</dbReference>
<proteinExistence type="predicted"/>
<organism evidence="2 3">
    <name type="scientific">Bacillus zhangzhouensis</name>
    <dbReference type="NCBI Taxonomy" id="1178540"/>
    <lineage>
        <taxon>Bacteria</taxon>
        <taxon>Bacillati</taxon>
        <taxon>Bacillota</taxon>
        <taxon>Bacilli</taxon>
        <taxon>Bacillales</taxon>
        <taxon>Bacillaceae</taxon>
        <taxon>Bacillus</taxon>
    </lineage>
</organism>
<gene>
    <name evidence="2" type="ORF">BA70_16470</name>
</gene>
<dbReference type="Pfam" id="PF01471">
    <property type="entry name" value="PG_binding_1"/>
    <property type="match status" value="1"/>
</dbReference>
<dbReference type="Gene3D" id="1.10.101.10">
    <property type="entry name" value="PGBD-like superfamily/PGBD"/>
    <property type="match status" value="1"/>
</dbReference>
<evidence type="ECO:0000259" key="1">
    <source>
        <dbReference type="Pfam" id="PF01471"/>
    </source>
</evidence>
<keyword evidence="3" id="KW-1185">Reference proteome</keyword>
<reference evidence="2 3" key="1">
    <citation type="submission" date="2012-09" db="EMBL/GenBank/DDBJ databases">
        <title>Genome Sequence of Bacillus sp. DW5-4.</title>
        <authorList>
            <person name="Lai Q."/>
            <person name="Liu Y."/>
            <person name="Shao Z."/>
        </authorList>
    </citation>
    <scope>NUCLEOTIDE SEQUENCE [LARGE SCALE GENOMIC DNA]</scope>
    <source>
        <strain evidence="2 3">DW5-4</strain>
    </source>
</reference>
<dbReference type="InterPro" id="IPR036365">
    <property type="entry name" value="PGBD-like_sf"/>
</dbReference>
<accession>A0A081L6C5</accession>
<comment type="caution">
    <text evidence="2">The sequence shown here is derived from an EMBL/GenBank/DDBJ whole genome shotgun (WGS) entry which is preliminary data.</text>
</comment>
<dbReference type="AlphaFoldDB" id="A0A081L6C5"/>
<dbReference type="EMBL" id="JOTP01000051">
    <property type="protein sequence ID" value="KEP24801.1"/>
    <property type="molecule type" value="Genomic_DNA"/>
</dbReference>
<name>A0A081L6C5_9BACI</name>
<dbReference type="InterPro" id="IPR036366">
    <property type="entry name" value="PGBDSf"/>
</dbReference>
<sequence length="29" mass="3226">VKRFQLMHGLVADGIYGPKTKAALEKLLK</sequence>